<dbReference type="Gene3D" id="2.130.10.10">
    <property type="entry name" value="YVTN repeat-like/Quinoprotein amine dehydrogenase"/>
    <property type="match status" value="1"/>
</dbReference>
<dbReference type="InterPro" id="IPR036322">
    <property type="entry name" value="WD40_repeat_dom_sf"/>
</dbReference>
<comment type="caution">
    <text evidence="1">The sequence shown here is derived from an EMBL/GenBank/DDBJ whole genome shotgun (WGS) entry which is preliminary data.</text>
</comment>
<dbReference type="InterPro" id="IPR015943">
    <property type="entry name" value="WD40/YVTN_repeat-like_dom_sf"/>
</dbReference>
<dbReference type="SUPFAM" id="SSF50978">
    <property type="entry name" value="WD40 repeat-like"/>
    <property type="match status" value="1"/>
</dbReference>
<accession>A0ABR2JVU7</accession>
<dbReference type="Proteomes" id="UP001470230">
    <property type="component" value="Unassembled WGS sequence"/>
</dbReference>
<protein>
    <submittedName>
        <fullName evidence="1">Uncharacterized protein</fullName>
    </submittedName>
</protein>
<dbReference type="EMBL" id="JAPFFF010000009">
    <property type="protein sequence ID" value="KAK8882748.1"/>
    <property type="molecule type" value="Genomic_DNA"/>
</dbReference>
<proteinExistence type="predicted"/>
<name>A0ABR2JVU7_9EUKA</name>
<reference evidence="1 2" key="1">
    <citation type="submission" date="2024-04" db="EMBL/GenBank/DDBJ databases">
        <title>Tritrichomonas musculus Genome.</title>
        <authorList>
            <person name="Alves-Ferreira E."/>
            <person name="Grigg M."/>
            <person name="Lorenzi H."/>
            <person name="Galac M."/>
        </authorList>
    </citation>
    <scope>NUCLEOTIDE SEQUENCE [LARGE SCALE GENOMIC DNA]</scope>
    <source>
        <strain evidence="1 2">EAF2021</strain>
    </source>
</reference>
<keyword evidence="2" id="KW-1185">Reference proteome</keyword>
<sequence>MSVETKEIPTKSLTPGCYRNRIALYNNEIVYTNKKSLFSSNNSVILNRNEQIYDIKSQDSQLFLITETGDVSIASDENLVNSISNKCGFYSGIEILDDKFIAAAHDLSHSIRTIDPENFKTVGNMELPGMITSLVKINSPEKKDLLCTVDDKTISLIDIREMKCIDRSSVIPQLPTSIFCISDKIIVSCDDRKIRIFDQRKLKSPLVTTKPTTKNGAIALYSENGDEVISIGCDESMTLAVIKEDVGQFKRCKYLAESPWVSSPVMIDGKLTLVTRDGWLHQFTDPISFLKTLSPAKAEDVSE</sequence>
<evidence type="ECO:0000313" key="2">
    <source>
        <dbReference type="Proteomes" id="UP001470230"/>
    </source>
</evidence>
<evidence type="ECO:0000313" key="1">
    <source>
        <dbReference type="EMBL" id="KAK8882748.1"/>
    </source>
</evidence>
<organism evidence="1 2">
    <name type="scientific">Tritrichomonas musculus</name>
    <dbReference type="NCBI Taxonomy" id="1915356"/>
    <lineage>
        <taxon>Eukaryota</taxon>
        <taxon>Metamonada</taxon>
        <taxon>Parabasalia</taxon>
        <taxon>Tritrichomonadida</taxon>
        <taxon>Tritrichomonadidae</taxon>
        <taxon>Tritrichomonas</taxon>
    </lineage>
</organism>
<gene>
    <name evidence="1" type="ORF">M9Y10_045389</name>
</gene>